<accession>A0A9P5TAW7</accession>
<keyword evidence="1" id="KW-0175">Coiled coil</keyword>
<gene>
    <name evidence="4" type="ORF">DFH94DRAFT_729950</name>
</gene>
<dbReference type="InterPro" id="IPR000938">
    <property type="entry name" value="CAP-Gly_domain"/>
</dbReference>
<feature type="compositionally biased region" description="Polar residues" evidence="2">
    <location>
        <begin position="308"/>
        <end position="348"/>
    </location>
</feature>
<dbReference type="InterPro" id="IPR036859">
    <property type="entry name" value="CAP-Gly_dom_sf"/>
</dbReference>
<feature type="coiled-coil region" evidence="1">
    <location>
        <begin position="1018"/>
        <end position="1098"/>
    </location>
</feature>
<feature type="compositionally biased region" description="Polar residues" evidence="2">
    <location>
        <begin position="918"/>
        <end position="929"/>
    </location>
</feature>
<proteinExistence type="predicted"/>
<feature type="compositionally biased region" description="Gly residues" evidence="2">
    <location>
        <begin position="353"/>
        <end position="363"/>
    </location>
</feature>
<name>A0A9P5TAW7_9AGAM</name>
<feature type="coiled-coil region" evidence="1">
    <location>
        <begin position="471"/>
        <end position="554"/>
    </location>
</feature>
<keyword evidence="5" id="KW-1185">Reference proteome</keyword>
<feature type="compositionally biased region" description="Polar residues" evidence="2">
    <location>
        <begin position="399"/>
        <end position="412"/>
    </location>
</feature>
<protein>
    <recommendedName>
        <fullName evidence="3">CAP-Gly domain-containing protein</fullName>
    </recommendedName>
</protein>
<feature type="region of interest" description="Disordered" evidence="2">
    <location>
        <begin position="906"/>
        <end position="936"/>
    </location>
</feature>
<feature type="domain" description="CAP-Gly" evidence="3">
    <location>
        <begin position="168"/>
        <end position="213"/>
    </location>
</feature>
<organism evidence="4 5">
    <name type="scientific">Russula ochroleuca</name>
    <dbReference type="NCBI Taxonomy" id="152965"/>
    <lineage>
        <taxon>Eukaryota</taxon>
        <taxon>Fungi</taxon>
        <taxon>Dikarya</taxon>
        <taxon>Basidiomycota</taxon>
        <taxon>Agaricomycotina</taxon>
        <taxon>Agaricomycetes</taxon>
        <taxon>Russulales</taxon>
        <taxon>Russulaceae</taxon>
        <taxon>Russula</taxon>
    </lineage>
</organism>
<dbReference type="EMBL" id="WHVB01000005">
    <property type="protein sequence ID" value="KAF8482841.1"/>
    <property type="molecule type" value="Genomic_DNA"/>
</dbReference>
<evidence type="ECO:0000256" key="1">
    <source>
        <dbReference type="SAM" id="Coils"/>
    </source>
</evidence>
<dbReference type="Pfam" id="PF01302">
    <property type="entry name" value="CAP_GLY"/>
    <property type="match status" value="1"/>
</dbReference>
<dbReference type="PANTHER" id="PTHR32114:SF2">
    <property type="entry name" value="ABC TRANSPORTER ABCH.3"/>
    <property type="match status" value="1"/>
</dbReference>
<feature type="compositionally biased region" description="Polar residues" evidence="2">
    <location>
        <begin position="125"/>
        <end position="134"/>
    </location>
</feature>
<feature type="compositionally biased region" description="Polar residues" evidence="2">
    <location>
        <begin position="32"/>
        <end position="48"/>
    </location>
</feature>
<evidence type="ECO:0000259" key="3">
    <source>
        <dbReference type="PROSITE" id="PS50245"/>
    </source>
</evidence>
<dbReference type="SUPFAM" id="SSF74924">
    <property type="entry name" value="Cap-Gly domain"/>
    <property type="match status" value="1"/>
</dbReference>
<dbReference type="OrthoDB" id="2130750at2759"/>
<dbReference type="Gene3D" id="4.10.60.10">
    <property type="entry name" value="Zinc finger, CCHC-type"/>
    <property type="match status" value="1"/>
</dbReference>
<dbReference type="SMART" id="SM01052">
    <property type="entry name" value="CAP_GLY"/>
    <property type="match status" value="1"/>
</dbReference>
<sequence>MSTTPGKVRQPAIPTAGKMSGIPTPGRLRSASAASQQTGLPTQESDTMSRAFADAIKANDPALHRTGRISEPANPPLSPKGPLSLLPQSGRRSVAGRPSSSASSSSTAGATPARPAPVTRTKTPSIRSSSRQSDAFIRTTSRVGRPFETGDNVRIESLGFEGTLRYIGEIDGKTGQWAGVELSGGFAGKGKNDGSVNGKHYFVCPPKCGVFVAAAKLSSPTVGLGATSRPASVASSREGRITPSHSSGRITPSNSTRHTPYSNGRVTPASTSRVLPEAVTPSARPRIKTTATSLHGIKRSGSRGLEPTSPTWQSGSRTPVTGSPTRFNGPISPSTGSIVSNLGPSSLKTPKPGTGGRGSGIGVGFPSTTPTKSRTPLLTPKQRVPSSVAMPPPPSPASFTRTISLNDYPSDSESLHDPLSTSDLRSNGRAIQDKIASLLSARKSLPAENDMSSVTPALNNLDGGTALHDRVAELEAENQRLNILISGLQGEELEHGRRTNNMREDRDQALTRVAELEVSVKSVERNLHDRDLKIEVLERSLSNVSADTDKARAEGETRVRDLQSLLDDKDALLSSLKESLALKEGAETETHALIIAKDAEINLLEARVKKAYGELEDDRRELGSQVDALRHAGQETIALYEERLSTAEARRYEMEDLIGSLREQLRSQAQSPSPTSAARHLSSATQIENEALREQVVHLQKKLTIMEDMLEEVRATAERDEAMVREKIRRFKEKEDLLKQQAVECESEIARLVKSENNARVRTEEVGEALRESTVALENARAEIEGLRAEIVDLEGVAGLSSTDSVDRSSEPTPRSAHGHTHYIEEIARLKSQLAEATEALQGVDNVRISASSGQLQKTIDELLIEKTNLENVQGDLHARLAQETNAVADLRDHFERSQAELETLRKKAHRDAPLSDGVQQTGKLSPSSSRHDAVPGSVREEMAGLKHIIQELQKENANAAHQNKLLGSENKLLLSETEQLRKSMSALEGNVRSKMSHEEPNLPDDTLIPSGDVVSLQKGMREMRARYEIDLEQLRKRLTEAEAKSARTVHDLNKEVSELESLVEAKIYREDELEQEIEQLKEKLARIEKKTSKRGNQATGLVSANSFDSLADANPGTLAGDVCEICEQPGHDIFTCDLLRGGAAPTVGGKDAPPSELYCEDCENYGHVAVDCPHSMDVF</sequence>
<feature type="compositionally biased region" description="Polar residues" evidence="2">
    <location>
        <begin position="366"/>
        <end position="376"/>
    </location>
</feature>
<comment type="caution">
    <text evidence="4">The sequence shown here is derived from an EMBL/GenBank/DDBJ whole genome shotgun (WGS) entry which is preliminary data.</text>
</comment>
<feature type="region of interest" description="Disordered" evidence="2">
    <location>
        <begin position="221"/>
        <end position="427"/>
    </location>
</feature>
<feature type="compositionally biased region" description="Polar residues" evidence="2">
    <location>
        <begin position="243"/>
        <end position="273"/>
    </location>
</feature>
<evidence type="ECO:0000313" key="5">
    <source>
        <dbReference type="Proteomes" id="UP000759537"/>
    </source>
</evidence>
<evidence type="ECO:0000256" key="2">
    <source>
        <dbReference type="SAM" id="MobiDB-lite"/>
    </source>
</evidence>
<dbReference type="PANTHER" id="PTHR32114">
    <property type="entry name" value="ABC TRANSPORTER ABCH.3"/>
    <property type="match status" value="1"/>
</dbReference>
<dbReference type="AlphaFoldDB" id="A0A9P5TAW7"/>
<feature type="compositionally biased region" description="Low complexity" evidence="2">
    <location>
        <begin position="80"/>
        <end position="124"/>
    </location>
</feature>
<dbReference type="Proteomes" id="UP000759537">
    <property type="component" value="Unassembled WGS sequence"/>
</dbReference>
<dbReference type="PROSITE" id="PS00845">
    <property type="entry name" value="CAP_GLY_1"/>
    <property type="match status" value="1"/>
</dbReference>
<feature type="coiled-coil region" evidence="1">
    <location>
        <begin position="689"/>
        <end position="847"/>
    </location>
</feature>
<reference evidence="4" key="2">
    <citation type="journal article" date="2020" name="Nat. Commun.">
        <title>Large-scale genome sequencing of mycorrhizal fungi provides insights into the early evolution of symbiotic traits.</title>
        <authorList>
            <person name="Miyauchi S."/>
            <person name="Kiss E."/>
            <person name="Kuo A."/>
            <person name="Drula E."/>
            <person name="Kohler A."/>
            <person name="Sanchez-Garcia M."/>
            <person name="Morin E."/>
            <person name="Andreopoulos B."/>
            <person name="Barry K.W."/>
            <person name="Bonito G."/>
            <person name="Buee M."/>
            <person name="Carver A."/>
            <person name="Chen C."/>
            <person name="Cichocki N."/>
            <person name="Clum A."/>
            <person name="Culley D."/>
            <person name="Crous P.W."/>
            <person name="Fauchery L."/>
            <person name="Girlanda M."/>
            <person name="Hayes R.D."/>
            <person name="Keri Z."/>
            <person name="LaButti K."/>
            <person name="Lipzen A."/>
            <person name="Lombard V."/>
            <person name="Magnuson J."/>
            <person name="Maillard F."/>
            <person name="Murat C."/>
            <person name="Nolan M."/>
            <person name="Ohm R.A."/>
            <person name="Pangilinan J."/>
            <person name="Pereira M.F."/>
            <person name="Perotto S."/>
            <person name="Peter M."/>
            <person name="Pfister S."/>
            <person name="Riley R."/>
            <person name="Sitrit Y."/>
            <person name="Stielow J.B."/>
            <person name="Szollosi G."/>
            <person name="Zifcakova L."/>
            <person name="Stursova M."/>
            <person name="Spatafora J.W."/>
            <person name="Tedersoo L."/>
            <person name="Vaario L.M."/>
            <person name="Yamada A."/>
            <person name="Yan M."/>
            <person name="Wang P."/>
            <person name="Xu J."/>
            <person name="Bruns T."/>
            <person name="Baldrian P."/>
            <person name="Vilgalys R."/>
            <person name="Dunand C."/>
            <person name="Henrissat B."/>
            <person name="Grigoriev I.V."/>
            <person name="Hibbett D."/>
            <person name="Nagy L.G."/>
            <person name="Martin F.M."/>
        </authorList>
    </citation>
    <scope>NUCLEOTIDE SEQUENCE</scope>
    <source>
        <strain evidence="4">Prilba</strain>
    </source>
</reference>
<feature type="coiled-coil region" evidence="1">
    <location>
        <begin position="943"/>
        <end position="970"/>
    </location>
</feature>
<reference evidence="4" key="1">
    <citation type="submission" date="2019-10" db="EMBL/GenBank/DDBJ databases">
        <authorList>
            <consortium name="DOE Joint Genome Institute"/>
            <person name="Kuo A."/>
            <person name="Miyauchi S."/>
            <person name="Kiss E."/>
            <person name="Drula E."/>
            <person name="Kohler A."/>
            <person name="Sanchez-Garcia M."/>
            <person name="Andreopoulos B."/>
            <person name="Barry K.W."/>
            <person name="Bonito G."/>
            <person name="Buee M."/>
            <person name="Carver A."/>
            <person name="Chen C."/>
            <person name="Cichocki N."/>
            <person name="Clum A."/>
            <person name="Culley D."/>
            <person name="Crous P.W."/>
            <person name="Fauchery L."/>
            <person name="Girlanda M."/>
            <person name="Hayes R."/>
            <person name="Keri Z."/>
            <person name="LaButti K."/>
            <person name="Lipzen A."/>
            <person name="Lombard V."/>
            <person name="Magnuson J."/>
            <person name="Maillard F."/>
            <person name="Morin E."/>
            <person name="Murat C."/>
            <person name="Nolan M."/>
            <person name="Ohm R."/>
            <person name="Pangilinan J."/>
            <person name="Pereira M."/>
            <person name="Perotto S."/>
            <person name="Peter M."/>
            <person name="Riley R."/>
            <person name="Sitrit Y."/>
            <person name="Stielow B."/>
            <person name="Szollosi G."/>
            <person name="Zifcakova L."/>
            <person name="Stursova M."/>
            <person name="Spatafora J.W."/>
            <person name="Tedersoo L."/>
            <person name="Vaario L.-M."/>
            <person name="Yamada A."/>
            <person name="Yan M."/>
            <person name="Wang P."/>
            <person name="Xu J."/>
            <person name="Bruns T."/>
            <person name="Baldrian P."/>
            <person name="Vilgalys R."/>
            <person name="Henrissat B."/>
            <person name="Grigoriev I.V."/>
            <person name="Hibbett D."/>
            <person name="Nagy L.G."/>
            <person name="Martin F.M."/>
        </authorList>
    </citation>
    <scope>NUCLEOTIDE SEQUENCE</scope>
    <source>
        <strain evidence="4">Prilba</strain>
    </source>
</reference>
<feature type="region of interest" description="Disordered" evidence="2">
    <location>
        <begin position="1"/>
        <end position="134"/>
    </location>
</feature>
<dbReference type="Gene3D" id="2.30.30.190">
    <property type="entry name" value="CAP Gly-rich-like domain"/>
    <property type="match status" value="1"/>
</dbReference>
<feature type="region of interest" description="Disordered" evidence="2">
    <location>
        <begin position="992"/>
        <end position="1012"/>
    </location>
</feature>
<dbReference type="PROSITE" id="PS50245">
    <property type="entry name" value="CAP_GLY_2"/>
    <property type="match status" value="1"/>
</dbReference>
<evidence type="ECO:0000313" key="4">
    <source>
        <dbReference type="EMBL" id="KAF8482841.1"/>
    </source>
</evidence>